<feature type="domain" description="EGF-like" evidence="9">
    <location>
        <begin position="89"/>
        <end position="100"/>
    </location>
</feature>
<evidence type="ECO:0000259" key="9">
    <source>
        <dbReference type="PROSITE" id="PS00022"/>
    </source>
</evidence>
<dbReference type="PROSITE" id="PS01186">
    <property type="entry name" value="EGF_2"/>
    <property type="match status" value="1"/>
</dbReference>
<dbReference type="FunFam" id="2.20.100.10:FF:000067">
    <property type="entry name" value="Hemicentin 1"/>
    <property type="match status" value="1"/>
</dbReference>
<dbReference type="FunFam" id="2.20.100.10:FF:000001">
    <property type="entry name" value="semaphorin-5A isoform X1"/>
    <property type="match status" value="3"/>
</dbReference>
<feature type="domain" description="EGF-like" evidence="9 10">
    <location>
        <begin position="120"/>
        <end position="131"/>
    </location>
</feature>
<dbReference type="PROSITE" id="PS00022">
    <property type="entry name" value="EGF_1"/>
    <property type="match status" value="3"/>
</dbReference>
<keyword evidence="7" id="KW-0325">Glycoprotein</keyword>
<reference evidence="11" key="1">
    <citation type="journal article" date="2019" name="Genes (Basel)">
        <title>Identification and Description of the Key Molecular Components of the Egg Strings of the Salmon Louse (Lepeophtheirus salmonis).</title>
        <authorList>
            <person name="Borchel A."/>
            <person name="Kongshaug H."/>
            <person name="Nilsen F."/>
        </authorList>
    </citation>
    <scope>NUCLEOTIDE SEQUENCE</scope>
    <source>
        <strain evidence="11">LsGulen</strain>
        <tissue evidence="11">Cement gland</tissue>
    </source>
</reference>
<dbReference type="PANTHER" id="PTHR22906">
    <property type="entry name" value="PROPERDIN"/>
    <property type="match status" value="1"/>
</dbReference>
<evidence type="ECO:0000313" key="11">
    <source>
        <dbReference type="EMBL" id="QGN01371.1"/>
    </source>
</evidence>
<dbReference type="SUPFAM" id="SSF82895">
    <property type="entry name" value="TSP-1 type 1 repeat"/>
    <property type="match status" value="11"/>
</dbReference>
<dbReference type="Gene3D" id="2.20.100.10">
    <property type="entry name" value="Thrombospondin type-1 (TSP1) repeat"/>
    <property type="match status" value="11"/>
</dbReference>
<evidence type="ECO:0000259" key="10">
    <source>
        <dbReference type="PROSITE" id="PS01186"/>
    </source>
</evidence>
<dbReference type="Gene3D" id="2.10.25.10">
    <property type="entry name" value="Laminin"/>
    <property type="match status" value="4"/>
</dbReference>
<dbReference type="InterPro" id="IPR052065">
    <property type="entry name" value="Compl_asym_regulator"/>
</dbReference>
<dbReference type="PRINTS" id="PR01705">
    <property type="entry name" value="TSP1REPEAT"/>
</dbReference>
<keyword evidence="4 8" id="KW-0732">Signal</keyword>
<keyword evidence="2" id="KW-0964">Secreted</keyword>
<comment type="subcellular location">
    <subcellularLocation>
        <location evidence="1">Secreted</location>
    </subcellularLocation>
</comment>
<dbReference type="FunFam" id="2.20.100.10:FF:000007">
    <property type="entry name" value="Thrombospondin 1"/>
    <property type="match status" value="2"/>
</dbReference>
<dbReference type="PROSITE" id="PS50092">
    <property type="entry name" value="TSP1"/>
    <property type="match status" value="11"/>
</dbReference>
<evidence type="ECO:0000256" key="8">
    <source>
        <dbReference type="SAM" id="SignalP"/>
    </source>
</evidence>
<protein>
    <submittedName>
        <fullName evidence="11">Female cement gland secreted 2</fullName>
    </submittedName>
</protein>
<feature type="chain" id="PRO_5025067943" evidence="8">
    <location>
        <begin position="20"/>
        <end position="886"/>
    </location>
</feature>
<evidence type="ECO:0000256" key="7">
    <source>
        <dbReference type="ARBA" id="ARBA00023180"/>
    </source>
</evidence>
<dbReference type="PANTHER" id="PTHR22906:SF21">
    <property type="entry name" value="SEMA DOMAIN-CONTAINING PROTEIN"/>
    <property type="match status" value="1"/>
</dbReference>
<sequence length="886" mass="96657">MIFLSTLLIIGILITPSKSTGRITPLLKVNSTACIAENLRLTDRYICDSYGNIICVGGWSNPTTLCNVPVCDMNGQGCLNGECLYPNVCACEVGWDGPNCDECIPLGGCRHGSCQKPMECNCKPGWTGGRCSKPQCEGCANGCCHEPNKCICDFGWKGHNCTECQTLSNCKHGKCLTHPFQCECFDGWQGLDCSKPICRVGCHPTYGFCESPGECICKNGWSGRDCTDCVPYPGCNGTCVNSKPWTCTDINTNGMAKPDIWSQWSQWSSCSKTCGDGTQKRDRTCLDRNGVSGNCVGKSDETRTCSVLACKIDGGWSIWTKWTPCSSTCGTGTKARFRSCSNPIPKYGGKICVGSASESAKCFSRYCPVEGRWSSWKSWGGCSVTCGEGTRHRNRYCDSPSPAHGGPSCFGPPVESTKCIEKECPIDGIWLSWTQWTTCSKTCGPGTQERTRTCDGPQFGGQSCSGNFTIERDVIPCWQIVVCPTDGEWSEWDTWSPCSKTCESGSRFRQRHCNNPAPKFGGKTCRGSAIENGVCNADVNCPINGKWNSWGRWSICSVSCGGGIQGRRRTCTVPQFGGEPCNGQSDQERQCNQIPCPVDRVWSLWSKWSSCSKTCEGGFRQRIRECISPQLGTELCSGSSREIESCNNKISCTTDTSNWNTWSNWSSCSASCGHGLRVRSRACPTKGSCEGNSFEEGKCQIKPCVTDGNWGYWQEWTSCSVSCGKGQKTRGRFCNNPPPSDGGKPCSGYGLEKSYCIQEECTTGGSWGQWGTWSACTLTCGNSVRTRARTCHNSSCEGEGIQTERCSVPKCPIDGGFSQWLLWSQCTADCKGDRGNQSRRRFCNNPVPLHGGKGCAGEIKQKRYCTGNLHKQETNPDAPCFHIGNR</sequence>
<evidence type="ECO:0000256" key="6">
    <source>
        <dbReference type="ARBA" id="ARBA00023157"/>
    </source>
</evidence>
<dbReference type="InterPro" id="IPR000884">
    <property type="entry name" value="TSP1_rpt"/>
</dbReference>
<keyword evidence="6" id="KW-1015">Disulfide bond</keyword>
<dbReference type="SMART" id="SM00209">
    <property type="entry name" value="TSP1"/>
    <property type="match status" value="11"/>
</dbReference>
<dbReference type="FunFam" id="2.20.100.10:FF:000004">
    <property type="entry name" value="Adhesion G protein-coupled receptor B2"/>
    <property type="match status" value="1"/>
</dbReference>
<dbReference type="Pfam" id="PF00090">
    <property type="entry name" value="TSP_1"/>
    <property type="match status" value="11"/>
</dbReference>
<evidence type="ECO:0000256" key="4">
    <source>
        <dbReference type="ARBA" id="ARBA00022729"/>
    </source>
</evidence>
<evidence type="ECO:0000256" key="2">
    <source>
        <dbReference type="ARBA" id="ARBA00022525"/>
    </source>
</evidence>
<dbReference type="InterPro" id="IPR000742">
    <property type="entry name" value="EGF"/>
</dbReference>
<dbReference type="AlphaFoldDB" id="A0A649ZU97"/>
<keyword evidence="5" id="KW-0677">Repeat</keyword>
<dbReference type="SMART" id="SM00181">
    <property type="entry name" value="EGF"/>
    <property type="match status" value="4"/>
</dbReference>
<evidence type="ECO:0000256" key="3">
    <source>
        <dbReference type="ARBA" id="ARBA00022536"/>
    </source>
</evidence>
<dbReference type="InterPro" id="IPR036383">
    <property type="entry name" value="TSP1_rpt_sf"/>
</dbReference>
<proteinExistence type="evidence at transcript level"/>
<dbReference type="EMBL" id="MK933816">
    <property type="protein sequence ID" value="QGN01371.1"/>
    <property type="molecule type" value="mRNA"/>
</dbReference>
<accession>A0A649ZU97</accession>
<evidence type="ECO:0000256" key="5">
    <source>
        <dbReference type="ARBA" id="ARBA00022737"/>
    </source>
</evidence>
<feature type="signal peptide" evidence="8">
    <location>
        <begin position="1"/>
        <end position="19"/>
    </location>
</feature>
<organism evidence="11">
    <name type="scientific">Lepeophtheirus salmonis</name>
    <name type="common">Salmon louse</name>
    <name type="synonym">Caligus salmonis</name>
    <dbReference type="NCBI Taxonomy" id="72036"/>
    <lineage>
        <taxon>Eukaryota</taxon>
        <taxon>Metazoa</taxon>
        <taxon>Ecdysozoa</taxon>
        <taxon>Arthropoda</taxon>
        <taxon>Crustacea</taxon>
        <taxon>Multicrustacea</taxon>
        <taxon>Hexanauplia</taxon>
        <taxon>Copepoda</taxon>
        <taxon>Siphonostomatoida</taxon>
        <taxon>Caligidae</taxon>
        <taxon>Lepeophtheirus</taxon>
    </lineage>
</organism>
<dbReference type="GO" id="GO:0005576">
    <property type="term" value="C:extracellular region"/>
    <property type="evidence" value="ECO:0007669"/>
    <property type="project" value="UniProtKB-SubCell"/>
</dbReference>
<evidence type="ECO:0000256" key="1">
    <source>
        <dbReference type="ARBA" id="ARBA00004613"/>
    </source>
</evidence>
<dbReference type="OrthoDB" id="10268124at2759"/>
<feature type="domain" description="EGF-like" evidence="9">
    <location>
        <begin position="215"/>
        <end position="226"/>
    </location>
</feature>
<keyword evidence="3" id="KW-0245">EGF-like domain</keyword>
<name>A0A649ZU97_LEPSM</name>